<evidence type="ECO:0000259" key="1">
    <source>
        <dbReference type="Pfam" id="PF20033"/>
    </source>
</evidence>
<dbReference type="AlphaFoldDB" id="M2TLL8"/>
<gene>
    <name evidence="2" type="ORF">C725_1983</name>
</gene>
<dbReference type="Pfam" id="PF20033">
    <property type="entry name" value="DUF6438"/>
    <property type="match status" value="1"/>
</dbReference>
<accession>M2TLL8</accession>
<protein>
    <recommendedName>
        <fullName evidence="1">DUF6438 domain-containing protein</fullName>
    </recommendedName>
</protein>
<comment type="caution">
    <text evidence="2">The sequence shown here is derived from an EMBL/GenBank/DDBJ whole genome shotgun (WGS) entry which is preliminary data.</text>
</comment>
<feature type="domain" description="DUF6438" evidence="1">
    <location>
        <begin position="18"/>
        <end position="132"/>
    </location>
</feature>
<reference evidence="2 3" key="1">
    <citation type="journal article" date="2013" name="Genome Announc.">
        <title>Draft Genome Sequence of Strain JLT2015T, Belonging to the Family Sphingomonadaceae of the Alphaproteobacteria.</title>
        <authorList>
            <person name="Tang K."/>
            <person name="Liu K."/>
            <person name="Li S."/>
            <person name="Jiao N."/>
        </authorList>
    </citation>
    <scope>NUCLEOTIDE SEQUENCE [LARGE SCALE GENOMIC DNA]</scope>
    <source>
        <strain evidence="2 3">JLT2015</strain>
    </source>
</reference>
<keyword evidence="3" id="KW-1185">Reference proteome</keyword>
<proteinExistence type="predicted"/>
<dbReference type="Proteomes" id="UP000011717">
    <property type="component" value="Unassembled WGS sequence"/>
</dbReference>
<sequence>MNGPAAPPDQAASAQPASIGYSVGPCFGFCPVYSVEADANGEVTFVGEQHTAVSGEKVGRISSGDYQAAVEALAPFRPAEGTTADVECGARTTDQQQYRITWQSVADGPETVLNYYAGCRSAEAQRLRAVLNGLPETLGIEDWAEAKRPL</sequence>
<name>M2TLL8_9SPHN</name>
<dbReference type="InterPro" id="IPR045497">
    <property type="entry name" value="DUF6438"/>
</dbReference>
<organism evidence="2 3">
    <name type="scientific">Pacificimonas flava</name>
    <dbReference type="NCBI Taxonomy" id="1234595"/>
    <lineage>
        <taxon>Bacteria</taxon>
        <taxon>Pseudomonadati</taxon>
        <taxon>Pseudomonadota</taxon>
        <taxon>Alphaproteobacteria</taxon>
        <taxon>Sphingomonadales</taxon>
        <taxon>Sphingosinicellaceae</taxon>
        <taxon>Pacificimonas</taxon>
    </lineage>
</organism>
<evidence type="ECO:0000313" key="3">
    <source>
        <dbReference type="Proteomes" id="UP000011717"/>
    </source>
</evidence>
<evidence type="ECO:0000313" key="2">
    <source>
        <dbReference type="EMBL" id="EMD82596.1"/>
    </source>
</evidence>
<dbReference type="EMBL" id="AMRV01000006">
    <property type="protein sequence ID" value="EMD82596.1"/>
    <property type="molecule type" value="Genomic_DNA"/>
</dbReference>